<feature type="region of interest" description="Disordered" evidence="1">
    <location>
        <begin position="190"/>
        <end position="317"/>
    </location>
</feature>
<feature type="compositionally biased region" description="Polar residues" evidence="1">
    <location>
        <begin position="193"/>
        <end position="204"/>
    </location>
</feature>
<dbReference type="EMBL" id="MU006792">
    <property type="protein sequence ID" value="KAF2637820.1"/>
    <property type="molecule type" value="Genomic_DNA"/>
</dbReference>
<feature type="region of interest" description="Disordered" evidence="1">
    <location>
        <begin position="58"/>
        <end position="143"/>
    </location>
</feature>
<evidence type="ECO:0000313" key="2">
    <source>
        <dbReference type="EMBL" id="KAF2637820.1"/>
    </source>
</evidence>
<evidence type="ECO:0000256" key="1">
    <source>
        <dbReference type="SAM" id="MobiDB-lite"/>
    </source>
</evidence>
<reference evidence="2" key="1">
    <citation type="journal article" date="2020" name="Stud. Mycol.">
        <title>101 Dothideomycetes genomes: a test case for predicting lifestyles and emergence of pathogens.</title>
        <authorList>
            <person name="Haridas S."/>
            <person name="Albert R."/>
            <person name="Binder M."/>
            <person name="Bloem J."/>
            <person name="Labutti K."/>
            <person name="Salamov A."/>
            <person name="Andreopoulos B."/>
            <person name="Baker S."/>
            <person name="Barry K."/>
            <person name="Bills G."/>
            <person name="Bluhm B."/>
            <person name="Cannon C."/>
            <person name="Castanera R."/>
            <person name="Culley D."/>
            <person name="Daum C."/>
            <person name="Ezra D."/>
            <person name="Gonzalez J."/>
            <person name="Henrissat B."/>
            <person name="Kuo A."/>
            <person name="Liang C."/>
            <person name="Lipzen A."/>
            <person name="Lutzoni F."/>
            <person name="Magnuson J."/>
            <person name="Mondo S."/>
            <person name="Nolan M."/>
            <person name="Ohm R."/>
            <person name="Pangilinan J."/>
            <person name="Park H.-J."/>
            <person name="Ramirez L."/>
            <person name="Alfaro M."/>
            <person name="Sun H."/>
            <person name="Tritt A."/>
            <person name="Yoshinaga Y."/>
            <person name="Zwiers L.-H."/>
            <person name="Turgeon B."/>
            <person name="Goodwin S."/>
            <person name="Spatafora J."/>
            <person name="Crous P."/>
            <person name="Grigoriev I."/>
        </authorList>
    </citation>
    <scope>NUCLEOTIDE SEQUENCE</scope>
    <source>
        <strain evidence="2">CBS 473.64</strain>
    </source>
</reference>
<sequence>MRWRYEEAEAKFKSNLRILSTMTSQAITPDLQEIWADSQVMLKKSSTKLQEMRTAQKQTVVFNNSSGTTSPETLLGRSTKIPTPPRPQSSNAEKSDFESQPPVAQSERPQSHAGATKSTTDCKPESKSFCSGAAPSTRPLLENRQSRVFTPIFEAPPSTPSGFQNPQGFIQNVQSHPMQSFNAYPSNPVPVLHTNTPGQNNNSARHGEYNGVSSPLMPQTTYDTNNIIPNTTPSSNPQSLNQSSQLGKPPNHPNQGGMTPLTGRRSPEEPTILHLSDHPNIAPNQKSDETSKRDDVGSGAGIATDNNKATDLTDTTGAAEDAEAVVKDESDVVASTALQKGLPRVYRQSRLFSSDQARG</sequence>
<protein>
    <submittedName>
        <fullName evidence="2">Uncharacterized protein</fullName>
    </submittedName>
</protein>
<accession>A0A6A6RR39</accession>
<organism evidence="2 3">
    <name type="scientific">Massarina eburnea CBS 473.64</name>
    <dbReference type="NCBI Taxonomy" id="1395130"/>
    <lineage>
        <taxon>Eukaryota</taxon>
        <taxon>Fungi</taxon>
        <taxon>Dikarya</taxon>
        <taxon>Ascomycota</taxon>
        <taxon>Pezizomycotina</taxon>
        <taxon>Dothideomycetes</taxon>
        <taxon>Pleosporomycetidae</taxon>
        <taxon>Pleosporales</taxon>
        <taxon>Massarineae</taxon>
        <taxon>Massarinaceae</taxon>
        <taxon>Massarina</taxon>
    </lineage>
</organism>
<dbReference type="Proteomes" id="UP000799753">
    <property type="component" value="Unassembled WGS sequence"/>
</dbReference>
<keyword evidence="3" id="KW-1185">Reference proteome</keyword>
<feature type="compositionally biased region" description="Basic and acidic residues" evidence="1">
    <location>
        <begin position="286"/>
        <end position="296"/>
    </location>
</feature>
<proteinExistence type="predicted"/>
<name>A0A6A6RR39_9PLEO</name>
<gene>
    <name evidence="2" type="ORF">P280DRAFT_97268</name>
</gene>
<feature type="compositionally biased region" description="Polar residues" evidence="1">
    <location>
        <begin position="211"/>
        <end position="232"/>
    </location>
</feature>
<dbReference type="AlphaFoldDB" id="A0A6A6RR39"/>
<feature type="compositionally biased region" description="Low complexity" evidence="1">
    <location>
        <begin position="233"/>
        <end position="246"/>
    </location>
</feature>
<evidence type="ECO:0000313" key="3">
    <source>
        <dbReference type="Proteomes" id="UP000799753"/>
    </source>
</evidence>
<feature type="compositionally biased region" description="Polar residues" evidence="1">
    <location>
        <begin position="58"/>
        <end position="72"/>
    </location>
</feature>